<protein>
    <recommendedName>
        <fullName evidence="12">Probable peptidoglycan glycosyltransferase FtsW</fullName>
        <ecNumber evidence="14">2.4.99.28</ecNumber>
    </recommendedName>
    <alternativeName>
        <fullName evidence="13">Cell division protein FtsW</fullName>
    </alternativeName>
    <alternativeName>
        <fullName evidence="10">Cell wall polymerase</fullName>
    </alternativeName>
    <alternativeName>
        <fullName evidence="9">Peptidoglycan polymerase</fullName>
    </alternativeName>
</protein>
<name>A0A0G0AU03_9BACT</name>
<evidence type="ECO:0000256" key="13">
    <source>
        <dbReference type="ARBA" id="ARBA00041418"/>
    </source>
</evidence>
<sequence length="363" mass="41044">MFKKLFIRNKFFLPLITIPIILSLVGLVFIFEASAVGSARQFGDSFHYLKSQAVWIIFGLIVMTIFSYIDYKKLYFLSFVSLIFTIVLLIIVLIPGIGSKVGGARRWIDFGFFSLQPTELAKFSVIIYLSSWFSSKEKKRFLPFITLICFLVFLTILQPDMGTSIIIFLIGLMIYYFSGANFMDFIYIFGGSAVSVYFLIKFSPYRFNRLSAFLNPSIDPLGISYHINQIFISLSSGGFFGRGLGASRQKYLFLPEAHTDSIFAIIGEEYGFIGGLVLIGLYFVFVYKIYHLIRLAPDRLSKLITIGIFAFFNLQFIVNLAGMTGLFPIVGVPLPFLSYGGSNLLISFSLIGIMMNIEKRVKV</sequence>
<feature type="transmembrane region" description="Helical" evidence="16">
    <location>
        <begin position="336"/>
        <end position="357"/>
    </location>
</feature>
<feature type="transmembrane region" description="Helical" evidence="16">
    <location>
        <begin position="51"/>
        <end position="69"/>
    </location>
</feature>
<evidence type="ECO:0000313" key="18">
    <source>
        <dbReference type="Proteomes" id="UP000034004"/>
    </source>
</evidence>
<evidence type="ECO:0000256" key="11">
    <source>
        <dbReference type="ARBA" id="ARBA00038053"/>
    </source>
</evidence>
<comment type="subcellular location">
    <subcellularLocation>
        <location evidence="1">Membrane</location>
        <topology evidence="1">Multi-pass membrane protein</topology>
    </subcellularLocation>
</comment>
<dbReference type="PANTHER" id="PTHR30474:SF2">
    <property type="entry name" value="PEPTIDOGLYCAN GLYCOSYLTRANSFERASE FTSW-RELATED"/>
    <property type="match status" value="1"/>
</dbReference>
<dbReference type="GO" id="GO:0032153">
    <property type="term" value="C:cell division site"/>
    <property type="evidence" value="ECO:0007669"/>
    <property type="project" value="TreeGrafter"/>
</dbReference>
<dbReference type="GO" id="GO:0015648">
    <property type="term" value="F:lipid-linked peptidoglycan transporter activity"/>
    <property type="evidence" value="ECO:0007669"/>
    <property type="project" value="TreeGrafter"/>
</dbReference>
<evidence type="ECO:0000256" key="16">
    <source>
        <dbReference type="SAM" id="Phobius"/>
    </source>
</evidence>
<comment type="similarity">
    <text evidence="11">Belongs to the SEDS family. FtsW subfamily.</text>
</comment>
<evidence type="ECO:0000256" key="4">
    <source>
        <dbReference type="ARBA" id="ARBA00022692"/>
    </source>
</evidence>
<accession>A0A0G0AU03</accession>
<evidence type="ECO:0000256" key="8">
    <source>
        <dbReference type="ARBA" id="ARBA00023136"/>
    </source>
</evidence>
<evidence type="ECO:0000256" key="6">
    <source>
        <dbReference type="ARBA" id="ARBA00022984"/>
    </source>
</evidence>
<keyword evidence="6" id="KW-0573">Peptidoglycan synthesis</keyword>
<comment type="caution">
    <text evidence="17">The sequence shown here is derived from an EMBL/GenBank/DDBJ whole genome shotgun (WGS) entry which is preliminary data.</text>
</comment>
<dbReference type="GO" id="GO:0008955">
    <property type="term" value="F:peptidoglycan glycosyltransferase activity"/>
    <property type="evidence" value="ECO:0007669"/>
    <property type="project" value="UniProtKB-EC"/>
</dbReference>
<evidence type="ECO:0000256" key="14">
    <source>
        <dbReference type="ARBA" id="ARBA00044770"/>
    </source>
</evidence>
<feature type="transmembrane region" description="Helical" evidence="16">
    <location>
        <begin position="185"/>
        <end position="205"/>
    </location>
</feature>
<evidence type="ECO:0000256" key="7">
    <source>
        <dbReference type="ARBA" id="ARBA00022989"/>
    </source>
</evidence>
<feature type="transmembrane region" description="Helical" evidence="16">
    <location>
        <begin position="76"/>
        <end position="98"/>
    </location>
</feature>
<evidence type="ECO:0000256" key="10">
    <source>
        <dbReference type="ARBA" id="ARBA00033270"/>
    </source>
</evidence>
<evidence type="ECO:0000256" key="9">
    <source>
        <dbReference type="ARBA" id="ARBA00032370"/>
    </source>
</evidence>
<dbReference type="GO" id="GO:0008360">
    <property type="term" value="P:regulation of cell shape"/>
    <property type="evidence" value="ECO:0007669"/>
    <property type="project" value="UniProtKB-KW"/>
</dbReference>
<dbReference type="PATRIC" id="fig|1618484.3.peg.738"/>
<organism evidence="17 18">
    <name type="scientific">Candidatus Roizmanbacteria bacterium GW2011_GWC2_34_23</name>
    <dbReference type="NCBI Taxonomy" id="1618484"/>
    <lineage>
        <taxon>Bacteria</taxon>
        <taxon>Candidatus Roizmaniibacteriota</taxon>
    </lineage>
</organism>
<keyword evidence="3" id="KW-0808">Transferase</keyword>
<keyword evidence="2" id="KW-0328">Glycosyltransferase</keyword>
<dbReference type="Pfam" id="PF01098">
    <property type="entry name" value="FTSW_RODA_SPOVE"/>
    <property type="match status" value="1"/>
</dbReference>
<feature type="transmembrane region" description="Helical" evidence="16">
    <location>
        <begin position="163"/>
        <end position="178"/>
    </location>
</feature>
<dbReference type="EMBL" id="LBPR01000024">
    <property type="protein sequence ID" value="KKP60429.1"/>
    <property type="molecule type" value="Genomic_DNA"/>
</dbReference>
<evidence type="ECO:0000256" key="15">
    <source>
        <dbReference type="ARBA" id="ARBA00049902"/>
    </source>
</evidence>
<dbReference type="EC" id="2.4.99.28" evidence="14"/>
<gene>
    <name evidence="17" type="ORF">UR56_C0024G0011</name>
</gene>
<feature type="transmembrane region" description="Helical" evidence="16">
    <location>
        <begin position="270"/>
        <end position="291"/>
    </location>
</feature>
<dbReference type="AlphaFoldDB" id="A0A0G0AU03"/>
<evidence type="ECO:0000256" key="5">
    <source>
        <dbReference type="ARBA" id="ARBA00022960"/>
    </source>
</evidence>
<keyword evidence="4 16" id="KW-0812">Transmembrane</keyword>
<feature type="transmembrane region" description="Helical" evidence="16">
    <location>
        <begin position="110"/>
        <end position="129"/>
    </location>
</feature>
<proteinExistence type="inferred from homology"/>
<comment type="catalytic activity">
    <reaction evidence="15">
        <text>[GlcNAc-(1-&gt;4)-Mur2Ac(oyl-L-Ala-gamma-D-Glu-L-Lys-D-Ala-D-Ala)](n)-di-trans,octa-cis-undecaprenyl diphosphate + beta-D-GlcNAc-(1-&gt;4)-Mur2Ac(oyl-L-Ala-gamma-D-Glu-L-Lys-D-Ala-D-Ala)-di-trans,octa-cis-undecaprenyl diphosphate = [GlcNAc-(1-&gt;4)-Mur2Ac(oyl-L-Ala-gamma-D-Glu-L-Lys-D-Ala-D-Ala)](n+1)-di-trans,octa-cis-undecaprenyl diphosphate + di-trans,octa-cis-undecaprenyl diphosphate + H(+)</text>
        <dbReference type="Rhea" id="RHEA:23708"/>
        <dbReference type="Rhea" id="RHEA-COMP:9602"/>
        <dbReference type="Rhea" id="RHEA-COMP:9603"/>
        <dbReference type="ChEBI" id="CHEBI:15378"/>
        <dbReference type="ChEBI" id="CHEBI:58405"/>
        <dbReference type="ChEBI" id="CHEBI:60033"/>
        <dbReference type="ChEBI" id="CHEBI:78435"/>
        <dbReference type="EC" id="2.4.99.28"/>
    </reaction>
</comment>
<dbReference type="InterPro" id="IPR001182">
    <property type="entry name" value="FtsW/RodA"/>
</dbReference>
<dbReference type="GO" id="GO:0005886">
    <property type="term" value="C:plasma membrane"/>
    <property type="evidence" value="ECO:0007669"/>
    <property type="project" value="TreeGrafter"/>
</dbReference>
<evidence type="ECO:0000313" key="17">
    <source>
        <dbReference type="EMBL" id="KKP60429.1"/>
    </source>
</evidence>
<feature type="transmembrane region" description="Helical" evidence="16">
    <location>
        <begin position="141"/>
        <end position="157"/>
    </location>
</feature>
<dbReference type="GO" id="GO:0009252">
    <property type="term" value="P:peptidoglycan biosynthetic process"/>
    <property type="evidence" value="ECO:0007669"/>
    <property type="project" value="UniProtKB-KW"/>
</dbReference>
<dbReference type="STRING" id="1618484.UR56_C0024G0011"/>
<keyword evidence="7 16" id="KW-1133">Transmembrane helix</keyword>
<keyword evidence="17" id="KW-0132">Cell division</keyword>
<feature type="transmembrane region" description="Helical" evidence="16">
    <location>
        <begin position="12"/>
        <end position="31"/>
    </location>
</feature>
<evidence type="ECO:0000256" key="2">
    <source>
        <dbReference type="ARBA" id="ARBA00022676"/>
    </source>
</evidence>
<keyword evidence="17" id="KW-0131">Cell cycle</keyword>
<dbReference type="GO" id="GO:0051301">
    <property type="term" value="P:cell division"/>
    <property type="evidence" value="ECO:0007669"/>
    <property type="project" value="UniProtKB-KW"/>
</dbReference>
<evidence type="ECO:0000256" key="1">
    <source>
        <dbReference type="ARBA" id="ARBA00004141"/>
    </source>
</evidence>
<keyword evidence="8 16" id="KW-0472">Membrane</keyword>
<feature type="transmembrane region" description="Helical" evidence="16">
    <location>
        <begin position="303"/>
        <end position="330"/>
    </location>
</feature>
<evidence type="ECO:0000256" key="12">
    <source>
        <dbReference type="ARBA" id="ARBA00041185"/>
    </source>
</evidence>
<reference evidence="17 18" key="1">
    <citation type="journal article" date="2015" name="Nature">
        <title>rRNA introns, odd ribosomes, and small enigmatic genomes across a large radiation of phyla.</title>
        <authorList>
            <person name="Brown C.T."/>
            <person name="Hug L.A."/>
            <person name="Thomas B.C."/>
            <person name="Sharon I."/>
            <person name="Castelle C.J."/>
            <person name="Singh A."/>
            <person name="Wilkins M.J."/>
            <person name="Williams K.H."/>
            <person name="Banfield J.F."/>
        </authorList>
    </citation>
    <scope>NUCLEOTIDE SEQUENCE [LARGE SCALE GENOMIC DNA]</scope>
</reference>
<keyword evidence="5" id="KW-0133">Cell shape</keyword>
<dbReference type="Proteomes" id="UP000034004">
    <property type="component" value="Unassembled WGS sequence"/>
</dbReference>
<evidence type="ECO:0000256" key="3">
    <source>
        <dbReference type="ARBA" id="ARBA00022679"/>
    </source>
</evidence>
<dbReference type="PANTHER" id="PTHR30474">
    <property type="entry name" value="CELL CYCLE PROTEIN"/>
    <property type="match status" value="1"/>
</dbReference>